<dbReference type="InterPro" id="IPR053031">
    <property type="entry name" value="Cuticle_assoc_protein"/>
</dbReference>
<evidence type="ECO:0000256" key="1">
    <source>
        <dbReference type="ARBA" id="ARBA00022723"/>
    </source>
</evidence>
<feature type="compositionally biased region" description="Basic and acidic residues" evidence="6">
    <location>
        <begin position="501"/>
        <end position="510"/>
    </location>
</feature>
<evidence type="ECO:0000256" key="4">
    <source>
        <dbReference type="PROSITE-ProRule" id="PRU00027"/>
    </source>
</evidence>
<dbReference type="InterPro" id="IPR003656">
    <property type="entry name" value="Znf_BED"/>
</dbReference>
<protein>
    <recommendedName>
        <fullName evidence="7">BED-type domain-containing protein</fullName>
    </recommendedName>
</protein>
<dbReference type="GO" id="GO:0005634">
    <property type="term" value="C:nucleus"/>
    <property type="evidence" value="ECO:0007669"/>
    <property type="project" value="TreeGrafter"/>
</dbReference>
<dbReference type="Pfam" id="PF02892">
    <property type="entry name" value="zf-BED"/>
    <property type="match status" value="1"/>
</dbReference>
<dbReference type="InterPro" id="IPR036236">
    <property type="entry name" value="Znf_C2H2_sf"/>
</dbReference>
<feature type="domain" description="BED-type" evidence="7">
    <location>
        <begin position="115"/>
        <end position="167"/>
    </location>
</feature>
<dbReference type="GO" id="GO:0008270">
    <property type="term" value="F:zinc ion binding"/>
    <property type="evidence" value="ECO:0007669"/>
    <property type="project" value="UniProtKB-KW"/>
</dbReference>
<keyword evidence="3" id="KW-0862">Zinc</keyword>
<dbReference type="GO" id="GO:1990837">
    <property type="term" value="F:sequence-specific double-stranded DNA binding"/>
    <property type="evidence" value="ECO:0007669"/>
    <property type="project" value="TreeGrafter"/>
</dbReference>
<keyword evidence="1" id="KW-0479">Metal-binding</keyword>
<reference evidence="9" key="1">
    <citation type="journal article" date="2015" name="Proc. Natl. Acad. Sci. U.S.A.">
        <title>Genome sequencing of adzuki bean (Vigna angularis) provides insight into high starch and low fat accumulation and domestication.</title>
        <authorList>
            <person name="Yang K."/>
            <person name="Tian Z."/>
            <person name="Chen C."/>
            <person name="Luo L."/>
            <person name="Zhao B."/>
            <person name="Wang Z."/>
            <person name="Yu L."/>
            <person name="Li Y."/>
            <person name="Sun Y."/>
            <person name="Li W."/>
            <person name="Chen Y."/>
            <person name="Li Y."/>
            <person name="Zhang Y."/>
            <person name="Ai D."/>
            <person name="Zhao J."/>
            <person name="Shang C."/>
            <person name="Ma Y."/>
            <person name="Wu B."/>
            <person name="Wang M."/>
            <person name="Gao L."/>
            <person name="Sun D."/>
            <person name="Zhang P."/>
            <person name="Guo F."/>
            <person name="Wang W."/>
            <person name="Li Y."/>
            <person name="Wang J."/>
            <person name="Varshney R.K."/>
            <person name="Wang J."/>
            <person name="Ling H.Q."/>
            <person name="Wan P."/>
        </authorList>
    </citation>
    <scope>NUCLEOTIDE SEQUENCE</scope>
    <source>
        <strain evidence="9">cv. Jingnong 6</strain>
    </source>
</reference>
<dbReference type="PANTHER" id="PTHR34396:SF22">
    <property type="entry name" value="ZINC FINGER BED DOMAIN-CONTAINING PROTEIN DAYSLEEPER-LIKE"/>
    <property type="match status" value="1"/>
</dbReference>
<dbReference type="GO" id="GO:0006357">
    <property type="term" value="P:regulation of transcription by RNA polymerase II"/>
    <property type="evidence" value="ECO:0007669"/>
    <property type="project" value="TreeGrafter"/>
</dbReference>
<dbReference type="EMBL" id="CM003380">
    <property type="protein sequence ID" value="KOM54613.1"/>
    <property type="molecule type" value="Genomic_DNA"/>
</dbReference>
<dbReference type="Proteomes" id="UP000053144">
    <property type="component" value="Chromosome 10"/>
</dbReference>
<keyword evidence="5" id="KW-0175">Coiled coil</keyword>
<dbReference type="OMA" id="MQRIQTT"/>
<feature type="coiled-coil region" evidence="5">
    <location>
        <begin position="364"/>
        <end position="478"/>
    </location>
</feature>
<evidence type="ECO:0000256" key="5">
    <source>
        <dbReference type="SAM" id="Coils"/>
    </source>
</evidence>
<gene>
    <name evidence="8" type="ORF">LR48_Vigan10g050500</name>
</gene>
<keyword evidence="2 4" id="KW-0863">Zinc-finger</keyword>
<evidence type="ECO:0000256" key="6">
    <source>
        <dbReference type="SAM" id="MobiDB-lite"/>
    </source>
</evidence>
<dbReference type="SUPFAM" id="SSF57667">
    <property type="entry name" value="beta-beta-alpha zinc fingers"/>
    <property type="match status" value="1"/>
</dbReference>
<dbReference type="SMART" id="SM00614">
    <property type="entry name" value="ZnF_BED"/>
    <property type="match status" value="1"/>
</dbReference>
<dbReference type="PANTHER" id="PTHR34396">
    <property type="entry name" value="OS03G0264950 PROTEIN-RELATED"/>
    <property type="match status" value="1"/>
</dbReference>
<evidence type="ECO:0000313" key="8">
    <source>
        <dbReference type="EMBL" id="KOM54613.1"/>
    </source>
</evidence>
<evidence type="ECO:0000259" key="7">
    <source>
        <dbReference type="PROSITE" id="PS50808"/>
    </source>
</evidence>
<accession>A0A0L9VI08</accession>
<dbReference type="AlphaFoldDB" id="A0A0L9VI08"/>
<evidence type="ECO:0000313" key="9">
    <source>
        <dbReference type="Proteomes" id="UP000053144"/>
    </source>
</evidence>
<evidence type="ECO:0000256" key="3">
    <source>
        <dbReference type="ARBA" id="ARBA00022833"/>
    </source>
</evidence>
<dbReference type="Gramene" id="KOM54613">
    <property type="protein sequence ID" value="KOM54613"/>
    <property type="gene ID" value="LR48_Vigan10g050500"/>
</dbReference>
<dbReference type="PROSITE" id="PS50808">
    <property type="entry name" value="ZF_BED"/>
    <property type="match status" value="1"/>
</dbReference>
<name>A0A0L9VI08_PHAAN</name>
<proteinExistence type="predicted"/>
<feature type="region of interest" description="Disordered" evidence="6">
    <location>
        <begin position="497"/>
        <end position="516"/>
    </location>
</feature>
<sequence>MGSARTGDGVAQAQPKPETYAPEFLFFVPCITSIQFLSLSAATVSEPPLTLVKTFSRLRLTEQPNISLRSNYRQLMNFERVKGTGPAKEKMTHENAIGIEIDYEYDDCNNSKRPKMTSKVWEEMQRIQTTEGSKVLCRHCGKLLQDNCGTSHLKRHLVICPKRPKRLDAITRDSMASGCFRGPSSARESGLNTVLMVRPLKIEPESQVPCFFPTSNNRVPTIASTENVSNSIQELHAKTSSPLMLSTIESPKNQGELTLDDVEMKAFYASLDAETSIMSPSQDTTVVTELSNSTPSEETKKALKTLQDLLSKDFTDLLHTGQSGTIKSSIEHLAKLSADDGISAEMRLLILEVSREFTRWSCDYNDANRKIESANANIMKADKLEENLEANKKEFKEVSSLENELSNQLSCLEKRKKELEEQINAIKANISVFQSAKVTSTKRKREAFEEAKILKAQRDELKEQVPHLKNELEVAKKNQAHIRAEWSKLGEKFNKSLNGMNHEEKLDGKSMQENSI</sequence>
<organism evidence="8 9">
    <name type="scientific">Phaseolus angularis</name>
    <name type="common">Azuki bean</name>
    <name type="synonym">Vigna angularis</name>
    <dbReference type="NCBI Taxonomy" id="3914"/>
    <lineage>
        <taxon>Eukaryota</taxon>
        <taxon>Viridiplantae</taxon>
        <taxon>Streptophyta</taxon>
        <taxon>Embryophyta</taxon>
        <taxon>Tracheophyta</taxon>
        <taxon>Spermatophyta</taxon>
        <taxon>Magnoliopsida</taxon>
        <taxon>eudicotyledons</taxon>
        <taxon>Gunneridae</taxon>
        <taxon>Pentapetalae</taxon>
        <taxon>rosids</taxon>
        <taxon>fabids</taxon>
        <taxon>Fabales</taxon>
        <taxon>Fabaceae</taxon>
        <taxon>Papilionoideae</taxon>
        <taxon>50 kb inversion clade</taxon>
        <taxon>NPAAA clade</taxon>
        <taxon>indigoferoid/millettioid clade</taxon>
        <taxon>Phaseoleae</taxon>
        <taxon>Vigna</taxon>
    </lineage>
</organism>
<evidence type="ECO:0000256" key="2">
    <source>
        <dbReference type="ARBA" id="ARBA00022771"/>
    </source>
</evidence>